<dbReference type="PANTHER" id="PTHR36154:SF1">
    <property type="entry name" value="DNA-BINDING TRANSCRIPTIONAL ACTIVATOR ALPA"/>
    <property type="match status" value="1"/>
</dbReference>
<dbReference type="AlphaFoldDB" id="A0A239CN88"/>
<evidence type="ECO:0000313" key="1">
    <source>
        <dbReference type="EMBL" id="SNS21198.1"/>
    </source>
</evidence>
<evidence type="ECO:0000313" key="2">
    <source>
        <dbReference type="Proteomes" id="UP000198281"/>
    </source>
</evidence>
<organism evidence="1 2">
    <name type="scientific">Edaphosphingomonas laterariae</name>
    <dbReference type="NCBI Taxonomy" id="861865"/>
    <lineage>
        <taxon>Bacteria</taxon>
        <taxon>Pseudomonadati</taxon>
        <taxon>Pseudomonadota</taxon>
        <taxon>Alphaproteobacteria</taxon>
        <taxon>Sphingomonadales</taxon>
        <taxon>Rhizorhabdaceae</taxon>
        <taxon>Edaphosphingomonas</taxon>
    </lineage>
</organism>
<dbReference type="Proteomes" id="UP000198281">
    <property type="component" value="Unassembled WGS sequence"/>
</dbReference>
<proteinExistence type="predicted"/>
<dbReference type="RefSeq" id="WP_089218273.1">
    <property type="nucleotide sequence ID" value="NZ_FZOS01000002.1"/>
</dbReference>
<keyword evidence="2" id="KW-1185">Reference proteome</keyword>
<accession>A0A239CN88</accession>
<protein>
    <submittedName>
        <fullName evidence="1">Transcriptional regulator, AlpA family</fullName>
    </submittedName>
</protein>
<gene>
    <name evidence="1" type="ORF">SAMN06295912_102288</name>
</gene>
<sequence length="62" mass="7058">MNIPSNSRLLRITDVMERTALSRSHIYAMVRAEQFPAPKRLGAKCSRWSEGDVDAWIKGRPS</sequence>
<dbReference type="Pfam" id="PF05930">
    <property type="entry name" value="Phage_AlpA"/>
    <property type="match status" value="1"/>
</dbReference>
<dbReference type="OrthoDB" id="1525365at2"/>
<dbReference type="InterPro" id="IPR010260">
    <property type="entry name" value="AlpA"/>
</dbReference>
<dbReference type="EMBL" id="FZOS01000002">
    <property type="protein sequence ID" value="SNS21198.1"/>
    <property type="molecule type" value="Genomic_DNA"/>
</dbReference>
<name>A0A239CN88_9SPHN</name>
<reference evidence="2" key="1">
    <citation type="submission" date="2017-06" db="EMBL/GenBank/DDBJ databases">
        <authorList>
            <person name="Varghese N."/>
            <person name="Submissions S."/>
        </authorList>
    </citation>
    <scope>NUCLEOTIDE SEQUENCE [LARGE SCALE GENOMIC DNA]</scope>
    <source>
        <strain evidence="2">LNB2</strain>
    </source>
</reference>
<dbReference type="PANTHER" id="PTHR36154">
    <property type="entry name" value="DNA-BINDING TRANSCRIPTIONAL ACTIVATOR ALPA"/>
    <property type="match status" value="1"/>
</dbReference>
<dbReference type="InterPro" id="IPR052931">
    <property type="entry name" value="Prophage_regulatory_activator"/>
</dbReference>
<dbReference type="Gene3D" id="1.10.238.160">
    <property type="match status" value="1"/>
</dbReference>